<dbReference type="InterPro" id="IPR012340">
    <property type="entry name" value="NA-bd_OB-fold"/>
</dbReference>
<protein>
    <recommendedName>
        <fullName evidence="5">DNA-binding protein</fullName>
    </recommendedName>
</protein>
<organism evidence="3 4">
    <name type="scientific">Bordetella genomosp. 2</name>
    <dbReference type="NCBI Taxonomy" id="1983456"/>
    <lineage>
        <taxon>Bacteria</taxon>
        <taxon>Pseudomonadati</taxon>
        <taxon>Pseudomonadota</taxon>
        <taxon>Betaproteobacteria</taxon>
        <taxon>Burkholderiales</taxon>
        <taxon>Alcaligenaceae</taxon>
        <taxon>Bordetella</taxon>
    </lineage>
</organism>
<sequence length="136" mass="14900">MNTAQRPVPQPTDVTRPYWEAAAAGRLVIQECRACGARQFYPRGFCVACLSDELHWLPCSGKGTIYTYTINHRAPNAHMKERLPYIVAAIDLDEGTRMIANIVDSPPQAVAIGARVEVVFEALADGMALPQFRVGG</sequence>
<feature type="domain" description="ChsH2 rubredoxin-like zinc ribbon" evidence="2">
    <location>
        <begin position="19"/>
        <end position="54"/>
    </location>
</feature>
<keyword evidence="4" id="KW-1185">Reference proteome</keyword>
<reference evidence="4" key="1">
    <citation type="submission" date="2017-05" db="EMBL/GenBank/DDBJ databases">
        <title>Complete and WGS of Bordetella genogroups.</title>
        <authorList>
            <person name="Spilker T."/>
            <person name="Lipuma J."/>
        </authorList>
    </citation>
    <scope>NUCLEOTIDE SEQUENCE [LARGE SCALE GENOMIC DNA]</scope>
    <source>
        <strain evidence="4">AU8256</strain>
    </source>
</reference>
<dbReference type="InterPro" id="IPR052513">
    <property type="entry name" value="Thioester_dehydratase-like"/>
</dbReference>
<evidence type="ECO:0000313" key="4">
    <source>
        <dbReference type="Proteomes" id="UP000215633"/>
    </source>
</evidence>
<accession>A0A261VFI7</accession>
<name>A0A261VFI7_9BORD</name>
<dbReference type="Pfam" id="PF01796">
    <property type="entry name" value="OB_ChsH2_C"/>
    <property type="match status" value="1"/>
</dbReference>
<feature type="domain" description="ChsH2 C-terminal OB-fold" evidence="1">
    <location>
        <begin position="56"/>
        <end position="121"/>
    </location>
</feature>
<dbReference type="AlphaFoldDB" id="A0A261VFI7"/>
<dbReference type="PANTHER" id="PTHR34075:SF5">
    <property type="entry name" value="BLR3430 PROTEIN"/>
    <property type="match status" value="1"/>
</dbReference>
<dbReference type="InterPro" id="IPR022002">
    <property type="entry name" value="ChsH2_Znr"/>
</dbReference>
<dbReference type="EMBL" id="NEVT01000008">
    <property type="protein sequence ID" value="OZI72541.1"/>
    <property type="molecule type" value="Genomic_DNA"/>
</dbReference>
<evidence type="ECO:0000259" key="2">
    <source>
        <dbReference type="Pfam" id="PF12172"/>
    </source>
</evidence>
<dbReference type="RefSeq" id="WP_094807692.1">
    <property type="nucleotide sequence ID" value="NZ_NEVT01000008.1"/>
</dbReference>
<dbReference type="SUPFAM" id="SSF50249">
    <property type="entry name" value="Nucleic acid-binding proteins"/>
    <property type="match status" value="1"/>
</dbReference>
<dbReference type="InterPro" id="IPR002878">
    <property type="entry name" value="ChsH2_C"/>
</dbReference>
<evidence type="ECO:0000313" key="3">
    <source>
        <dbReference type="EMBL" id="OZI72541.1"/>
    </source>
</evidence>
<comment type="caution">
    <text evidence="3">The sequence shown here is derived from an EMBL/GenBank/DDBJ whole genome shotgun (WGS) entry which is preliminary data.</text>
</comment>
<evidence type="ECO:0000259" key="1">
    <source>
        <dbReference type="Pfam" id="PF01796"/>
    </source>
</evidence>
<gene>
    <name evidence="3" type="ORF">CAL24_19810</name>
</gene>
<dbReference type="Gene3D" id="6.10.30.10">
    <property type="match status" value="1"/>
</dbReference>
<dbReference type="Pfam" id="PF12172">
    <property type="entry name" value="zf-ChsH2"/>
    <property type="match status" value="1"/>
</dbReference>
<dbReference type="Proteomes" id="UP000215633">
    <property type="component" value="Unassembled WGS sequence"/>
</dbReference>
<dbReference type="PANTHER" id="PTHR34075">
    <property type="entry name" value="BLR3430 PROTEIN"/>
    <property type="match status" value="1"/>
</dbReference>
<evidence type="ECO:0008006" key="5">
    <source>
        <dbReference type="Google" id="ProtNLM"/>
    </source>
</evidence>
<proteinExistence type="predicted"/>